<dbReference type="PROSITE" id="PS51257">
    <property type="entry name" value="PROKAR_LIPOPROTEIN"/>
    <property type="match status" value="1"/>
</dbReference>
<keyword evidence="3" id="KW-1185">Reference proteome</keyword>
<dbReference type="OrthoDB" id="5522667at2"/>
<dbReference type="NCBIfam" id="NF041328">
    <property type="entry name" value="C_rich_MXAN6577"/>
    <property type="match status" value="1"/>
</dbReference>
<gene>
    <name evidence="2" type="ORF">MEBOL_002303</name>
</gene>
<dbReference type="PANTHER" id="PTHR33227">
    <property type="entry name" value="STIGMA-SPECIFIC STIG1-LIKE PROTEIN 3"/>
    <property type="match status" value="1"/>
</dbReference>
<proteinExistence type="predicted"/>
<dbReference type="AlphaFoldDB" id="A0A250IAE8"/>
<dbReference type="InterPro" id="IPR006969">
    <property type="entry name" value="Stig-like"/>
</dbReference>
<evidence type="ECO:0000313" key="2">
    <source>
        <dbReference type="EMBL" id="ATB28854.1"/>
    </source>
</evidence>
<evidence type="ECO:0000313" key="3">
    <source>
        <dbReference type="Proteomes" id="UP000217289"/>
    </source>
</evidence>
<protein>
    <recommendedName>
        <fullName evidence="4">Lipoprotein</fullName>
    </recommendedName>
</protein>
<dbReference type="RefSeq" id="WP_095977491.1">
    <property type="nucleotide sequence ID" value="NZ_CP022163.1"/>
</dbReference>
<dbReference type="Proteomes" id="UP000217289">
    <property type="component" value="Chromosome"/>
</dbReference>
<evidence type="ECO:0000256" key="1">
    <source>
        <dbReference type="ARBA" id="ARBA00022729"/>
    </source>
</evidence>
<sequence>MMLSRSPALVALLCLVLTGCPDPAPLCPEGQSRCGEACVDLSSSSSQCGACGVACSSTQLCVEGACQCRAGASLCGGACAVTASDPEHCGGCAGAGGVACAADQVCERGECKAACTLPDSALCGRSCVDVQTDAFHCGACGTVCADARSCHSGVCSDDVVAACFNTGQVVGIQAGADVRGPSAAVGTNPQSLARMQDVLLVLDASTLLRQARLSDYGELPARTPTGLVPNQVLVREPFVFVLNSTSNTLQVLRREGEPAPSPGPRFPQGIPLVNVGSVNFGPNTNPYAFTLDGPDAYVTLLGNLQTDASAGGRVVRVSVADPSAPILTGTFVLPSGDALEPFPDRSPLPAPAGIASLGGRVYAALGNLDARDYAAAGPGFLARIEPGTGAVELLALGADCLNPFWVLPVVGDRLLVSCSGAATYDRDFNLTDVRGTGLVLLGPDGRVRASLVLRCAEGTSCALPSAGRFAVVGNRAYVADNNAGRLFVIEVVGDTLVERRGPGSGAAPPLLVCPRSQGPSLVSDVVALP</sequence>
<accession>A0A250IAE8</accession>
<reference evidence="2 3" key="1">
    <citation type="submission" date="2017-06" db="EMBL/GenBank/DDBJ databases">
        <authorList>
            <person name="Kim H.J."/>
            <person name="Triplett B.A."/>
        </authorList>
    </citation>
    <scope>NUCLEOTIDE SEQUENCE [LARGE SCALE GENOMIC DNA]</scope>
    <source>
        <strain evidence="2 3">DSM 14713</strain>
    </source>
</reference>
<name>A0A250IAE8_9BACT</name>
<keyword evidence="1" id="KW-0732">Signal</keyword>
<dbReference type="KEGG" id="mbd:MEBOL_002303"/>
<dbReference type="PANTHER" id="PTHR33227:SF48">
    <property type="entry name" value="STIGMA-SPECIFIC STIG1-LIKE PROTEIN 4"/>
    <property type="match status" value="1"/>
</dbReference>
<evidence type="ECO:0008006" key="4">
    <source>
        <dbReference type="Google" id="ProtNLM"/>
    </source>
</evidence>
<dbReference type="EMBL" id="CP022163">
    <property type="protein sequence ID" value="ATB28854.1"/>
    <property type="molecule type" value="Genomic_DNA"/>
</dbReference>
<dbReference type="SUPFAM" id="SSF63825">
    <property type="entry name" value="YWTD domain"/>
    <property type="match status" value="1"/>
</dbReference>
<organism evidence="2 3">
    <name type="scientific">Melittangium boletus DSM 14713</name>
    <dbReference type="NCBI Taxonomy" id="1294270"/>
    <lineage>
        <taxon>Bacteria</taxon>
        <taxon>Pseudomonadati</taxon>
        <taxon>Myxococcota</taxon>
        <taxon>Myxococcia</taxon>
        <taxon>Myxococcales</taxon>
        <taxon>Cystobacterineae</taxon>
        <taxon>Archangiaceae</taxon>
        <taxon>Melittangium</taxon>
    </lineage>
</organism>